<comment type="catalytic activity">
    <reaction evidence="1">
        <text>Hydrolyzes the link between N-acetylmuramoyl residues and L-amino acid residues in certain cell-wall glycopeptides.</text>
        <dbReference type="EC" id="3.5.1.28"/>
    </reaction>
</comment>
<evidence type="ECO:0000313" key="12">
    <source>
        <dbReference type="Proteomes" id="UP000094784"/>
    </source>
</evidence>
<organism evidence="11 12">
    <name type="scientific">Lysinibacillus fusiformis</name>
    <dbReference type="NCBI Taxonomy" id="28031"/>
    <lineage>
        <taxon>Bacteria</taxon>
        <taxon>Bacillati</taxon>
        <taxon>Bacillota</taxon>
        <taxon>Bacilli</taxon>
        <taxon>Bacillales</taxon>
        <taxon>Bacillaceae</taxon>
        <taxon>Lysinibacillus</taxon>
    </lineage>
</organism>
<dbReference type="Proteomes" id="UP000094784">
    <property type="component" value="Unassembled WGS sequence"/>
</dbReference>
<dbReference type="RefSeq" id="WP_069480564.1">
    <property type="nucleotide sequence ID" value="NZ_KV766182.1"/>
</dbReference>
<dbReference type="GO" id="GO:0009253">
    <property type="term" value="P:peptidoglycan catabolic process"/>
    <property type="evidence" value="ECO:0007669"/>
    <property type="project" value="InterPro"/>
</dbReference>
<keyword evidence="6" id="KW-0178">Competence</keyword>
<dbReference type="OrthoDB" id="9794294at2"/>
<dbReference type="InterPro" id="IPR002502">
    <property type="entry name" value="Amidase_domain"/>
</dbReference>
<keyword evidence="4" id="KW-0378">Hydrolase</keyword>
<dbReference type="CDD" id="cd06583">
    <property type="entry name" value="PGRP"/>
    <property type="match status" value="1"/>
</dbReference>
<dbReference type="GO" id="GO:0030420">
    <property type="term" value="P:establishment of competence for transformation"/>
    <property type="evidence" value="ECO:0007669"/>
    <property type="project" value="UniProtKB-KW"/>
</dbReference>
<evidence type="ECO:0000256" key="4">
    <source>
        <dbReference type="ARBA" id="ARBA00022801"/>
    </source>
</evidence>
<dbReference type="PANTHER" id="PTHR30417:SF11">
    <property type="entry name" value="N-ACETYLMURAMOYL-L-ALANINE AMIDASE XLYA"/>
    <property type="match status" value="1"/>
</dbReference>
<evidence type="ECO:0000259" key="10">
    <source>
        <dbReference type="SMART" id="SM00644"/>
    </source>
</evidence>
<feature type="domain" description="N-acetylmuramoyl-L-alanine amidase" evidence="10">
    <location>
        <begin position="15"/>
        <end position="164"/>
    </location>
</feature>
<dbReference type="InterPro" id="IPR051206">
    <property type="entry name" value="NAMLAA_amidase_2"/>
</dbReference>
<dbReference type="EC" id="3.5.1.28" evidence="3"/>
<accession>A0A1E4R4Z8</accession>
<name>A0A1E4R4Z8_9BACI</name>
<keyword evidence="5" id="KW-0749">Sporulation</keyword>
<protein>
    <recommendedName>
        <fullName evidence="3">N-acetylmuramoyl-L-alanine amidase</fullName>
        <ecNumber evidence="3">3.5.1.28</ecNumber>
    </recommendedName>
    <alternativeName>
        <fullName evidence="9">Autolysin</fullName>
    </alternativeName>
    <alternativeName>
        <fullName evidence="8">Cell wall hydrolase</fullName>
    </alternativeName>
</protein>
<dbReference type="AlphaFoldDB" id="A0A1E4R4Z8"/>
<dbReference type="EMBL" id="MECQ01000001">
    <property type="protein sequence ID" value="ODV55478.1"/>
    <property type="molecule type" value="Genomic_DNA"/>
</dbReference>
<keyword evidence="7" id="KW-0961">Cell wall biogenesis/degradation</keyword>
<dbReference type="Pfam" id="PF01510">
    <property type="entry name" value="Amidase_2"/>
    <property type="match status" value="1"/>
</dbReference>
<proteinExistence type="inferred from homology"/>
<dbReference type="GO" id="GO:0071555">
    <property type="term" value="P:cell wall organization"/>
    <property type="evidence" value="ECO:0007669"/>
    <property type="project" value="UniProtKB-KW"/>
</dbReference>
<dbReference type="GO" id="GO:0009254">
    <property type="term" value="P:peptidoglycan turnover"/>
    <property type="evidence" value="ECO:0007669"/>
    <property type="project" value="TreeGrafter"/>
</dbReference>
<dbReference type="Gene3D" id="3.40.80.10">
    <property type="entry name" value="Peptidoglycan recognition protein-like"/>
    <property type="match status" value="1"/>
</dbReference>
<evidence type="ECO:0000256" key="3">
    <source>
        <dbReference type="ARBA" id="ARBA00011901"/>
    </source>
</evidence>
<dbReference type="GO" id="GO:0008745">
    <property type="term" value="F:N-acetylmuramoyl-L-alanine amidase activity"/>
    <property type="evidence" value="ECO:0007669"/>
    <property type="project" value="UniProtKB-EC"/>
</dbReference>
<evidence type="ECO:0000256" key="9">
    <source>
        <dbReference type="ARBA" id="ARBA00032390"/>
    </source>
</evidence>
<comment type="similarity">
    <text evidence="2">Belongs to the N-acetylmuramoyl-L-alanine amidase 2 family.</text>
</comment>
<dbReference type="InterPro" id="IPR036505">
    <property type="entry name" value="Amidase/PGRP_sf"/>
</dbReference>
<dbReference type="SMART" id="SM00644">
    <property type="entry name" value="Ami_2"/>
    <property type="match status" value="1"/>
</dbReference>
<evidence type="ECO:0000256" key="6">
    <source>
        <dbReference type="ARBA" id="ARBA00023287"/>
    </source>
</evidence>
<dbReference type="SUPFAM" id="SSF55846">
    <property type="entry name" value="N-acetylmuramoyl-L-alanine amidase-like"/>
    <property type="match status" value="1"/>
</dbReference>
<dbReference type="PANTHER" id="PTHR30417">
    <property type="entry name" value="N-ACETYLMURAMOYL-L-ALANINE AMIDASE AMID"/>
    <property type="match status" value="1"/>
</dbReference>
<sequence>MAYTFKQCYLPSNKYSIKAPYTMVPQYITVHNTANDAPAANEILYMIGNNNQISYHVAVDDKEVIQAIPFNRNAWHCGDGGGSTDPNALKKGNRLSIGIEICYSKSGGVRYGVAEENAVQYIAKLLKEFGWGIERVKKHQDWNGKYCPHRILSEDRWNSFLNRIKKAMEPNESEQQIVEDDDTMKFTNTTAKAAVRDYIQQAVDKGLIDKSWIVKFDNGTMTSGDFEGLKIIIAQRSN</sequence>
<reference evidence="11 12" key="1">
    <citation type="submission" date="2016-09" db="EMBL/GenBank/DDBJ databases">
        <title>Draft genome sequence of the soil isolate, Lysinibacillus fusiformis M5, a potential hypoxanthine producer.</title>
        <authorList>
            <person name="Gallegos-Monterrosa R."/>
            <person name="Maroti G."/>
            <person name="Balint B."/>
            <person name="Kovacs A.T."/>
        </authorList>
    </citation>
    <scope>NUCLEOTIDE SEQUENCE [LARGE SCALE GENOMIC DNA]</scope>
    <source>
        <strain evidence="11 12">M5</strain>
    </source>
</reference>
<evidence type="ECO:0000256" key="2">
    <source>
        <dbReference type="ARBA" id="ARBA00007553"/>
    </source>
</evidence>
<evidence type="ECO:0000256" key="1">
    <source>
        <dbReference type="ARBA" id="ARBA00001561"/>
    </source>
</evidence>
<evidence type="ECO:0000256" key="5">
    <source>
        <dbReference type="ARBA" id="ARBA00022969"/>
    </source>
</evidence>
<gene>
    <name evidence="11" type="ORF">BG258_05965</name>
</gene>
<dbReference type="GO" id="GO:0030435">
    <property type="term" value="P:sporulation resulting in formation of a cellular spore"/>
    <property type="evidence" value="ECO:0007669"/>
    <property type="project" value="UniProtKB-KW"/>
</dbReference>
<evidence type="ECO:0000256" key="8">
    <source>
        <dbReference type="ARBA" id="ARBA00030881"/>
    </source>
</evidence>
<comment type="caution">
    <text evidence="11">The sequence shown here is derived from an EMBL/GenBank/DDBJ whole genome shotgun (WGS) entry which is preliminary data.</text>
</comment>
<evidence type="ECO:0000313" key="11">
    <source>
        <dbReference type="EMBL" id="ODV55478.1"/>
    </source>
</evidence>
<evidence type="ECO:0000256" key="7">
    <source>
        <dbReference type="ARBA" id="ARBA00023316"/>
    </source>
</evidence>